<dbReference type="Pfam" id="PF00266">
    <property type="entry name" value="Aminotran_5"/>
    <property type="match status" value="1"/>
</dbReference>
<dbReference type="PANTHER" id="PTHR11601:SF34">
    <property type="entry name" value="CYSTEINE DESULFURASE"/>
    <property type="match status" value="1"/>
</dbReference>
<sequence>MNIDLMRKPRIRIVPQMHGGGQEKGIRSGTVAPFLCIGLGKACELISKNMYVDNQRIKELSDFFYNKLNTSLEKIYLNGDKTHRVPHNLNISFAGVEGESLVLSLADCVAVSTGSACSSESLESSYVLKALNVDEDLAHTSIRFGIGKYTTREQLDTVADKIIENVKRLRSISPIWEMLEQGIDLKTIEWKGH</sequence>
<evidence type="ECO:0000313" key="3">
    <source>
        <dbReference type="EMBL" id="KAL0265535.1"/>
    </source>
</evidence>
<reference evidence="3" key="1">
    <citation type="journal article" date="2024" name="Gigascience">
        <title>Chromosome-level genome of the poultry shaft louse Menopon gallinae provides insight into the host-switching and adaptive evolution of parasitic lice.</title>
        <authorList>
            <person name="Xu Y."/>
            <person name="Ma L."/>
            <person name="Liu S."/>
            <person name="Liang Y."/>
            <person name="Liu Q."/>
            <person name="He Z."/>
            <person name="Tian L."/>
            <person name="Duan Y."/>
            <person name="Cai W."/>
            <person name="Li H."/>
            <person name="Song F."/>
        </authorList>
    </citation>
    <scope>NUCLEOTIDE SEQUENCE</scope>
    <source>
        <strain evidence="3">Cailab_2023a</strain>
    </source>
</reference>
<dbReference type="SUPFAM" id="SSF53383">
    <property type="entry name" value="PLP-dependent transferases"/>
    <property type="match status" value="1"/>
</dbReference>
<dbReference type="AlphaFoldDB" id="A0AAW2H6Z5"/>
<organism evidence="3">
    <name type="scientific">Menopon gallinae</name>
    <name type="common">poultry shaft louse</name>
    <dbReference type="NCBI Taxonomy" id="328185"/>
    <lineage>
        <taxon>Eukaryota</taxon>
        <taxon>Metazoa</taxon>
        <taxon>Ecdysozoa</taxon>
        <taxon>Arthropoda</taxon>
        <taxon>Hexapoda</taxon>
        <taxon>Insecta</taxon>
        <taxon>Pterygota</taxon>
        <taxon>Neoptera</taxon>
        <taxon>Paraneoptera</taxon>
        <taxon>Psocodea</taxon>
        <taxon>Troctomorpha</taxon>
        <taxon>Phthiraptera</taxon>
        <taxon>Amblycera</taxon>
        <taxon>Menoponidae</taxon>
        <taxon>Menopon</taxon>
    </lineage>
</organism>
<dbReference type="EMBL" id="JARGDH010000008">
    <property type="protein sequence ID" value="KAL0265535.1"/>
    <property type="molecule type" value="Genomic_DNA"/>
</dbReference>
<comment type="cofactor">
    <cofactor evidence="1">
        <name>pyridoxal 5'-phosphate</name>
        <dbReference type="ChEBI" id="CHEBI:597326"/>
    </cofactor>
</comment>
<dbReference type="InterPro" id="IPR000192">
    <property type="entry name" value="Aminotrans_V_dom"/>
</dbReference>
<dbReference type="Gene3D" id="3.90.1150.10">
    <property type="entry name" value="Aspartate Aminotransferase, domain 1"/>
    <property type="match status" value="1"/>
</dbReference>
<evidence type="ECO:0000259" key="2">
    <source>
        <dbReference type="Pfam" id="PF00266"/>
    </source>
</evidence>
<dbReference type="GO" id="GO:0016740">
    <property type="term" value="F:transferase activity"/>
    <property type="evidence" value="ECO:0007669"/>
    <property type="project" value="UniProtKB-ARBA"/>
</dbReference>
<gene>
    <name evidence="3" type="ORF">PYX00_010928</name>
</gene>
<proteinExistence type="predicted"/>
<dbReference type="PANTHER" id="PTHR11601">
    <property type="entry name" value="CYSTEINE DESULFURYLASE FAMILY MEMBER"/>
    <property type="match status" value="1"/>
</dbReference>
<accession>A0AAW2H6Z5</accession>
<evidence type="ECO:0000256" key="1">
    <source>
        <dbReference type="ARBA" id="ARBA00001933"/>
    </source>
</evidence>
<feature type="domain" description="Aminotransferase class V" evidence="2">
    <location>
        <begin position="22"/>
        <end position="157"/>
    </location>
</feature>
<comment type="caution">
    <text evidence="3">The sequence shown here is derived from an EMBL/GenBank/DDBJ whole genome shotgun (WGS) entry which is preliminary data.</text>
</comment>
<protein>
    <recommendedName>
        <fullName evidence="2">Aminotransferase class V domain-containing protein</fullName>
    </recommendedName>
</protein>
<dbReference type="InterPro" id="IPR015424">
    <property type="entry name" value="PyrdxlP-dep_Trfase"/>
</dbReference>
<name>A0AAW2H6Z5_9NEOP</name>
<dbReference type="InterPro" id="IPR015422">
    <property type="entry name" value="PyrdxlP-dep_Trfase_small"/>
</dbReference>